<organism evidence="7">
    <name type="scientific">Blastocystis hominis</name>
    <dbReference type="NCBI Taxonomy" id="12968"/>
    <lineage>
        <taxon>Eukaryota</taxon>
        <taxon>Sar</taxon>
        <taxon>Stramenopiles</taxon>
        <taxon>Bigyra</taxon>
        <taxon>Opalozoa</taxon>
        <taxon>Opalinata</taxon>
        <taxon>Blastocystidae</taxon>
        <taxon>Blastocystis</taxon>
    </lineage>
</organism>
<dbReference type="OMA" id="TNVPKPC"/>
<evidence type="ECO:0000256" key="4">
    <source>
        <dbReference type="ARBA" id="ARBA00023242"/>
    </source>
</evidence>
<dbReference type="Proteomes" id="UP000008312">
    <property type="component" value="Unassembled WGS sequence"/>
</dbReference>
<keyword evidence="8" id="KW-1185">Reference proteome</keyword>
<keyword evidence="5" id="KW-0131">Cell cycle</keyword>
<accession>D8M7A2</accession>
<dbReference type="InParanoid" id="D8M7A2"/>
<keyword evidence="2" id="KW-0235">DNA replication</keyword>
<dbReference type="PANTHER" id="PTHR28605:SF1">
    <property type="entry name" value="CHROMOSOME TRANSMISSION FIDELITY FACTOR 8"/>
    <property type="match status" value="1"/>
</dbReference>
<evidence type="ECO:0008006" key="9">
    <source>
        <dbReference type="Google" id="ProtNLM"/>
    </source>
</evidence>
<protein>
    <recommendedName>
        <fullName evidence="9">Chromosome transmission fidelity protein 8</fullName>
    </recommendedName>
</protein>
<dbReference type="AlphaFoldDB" id="D8M7A2"/>
<evidence type="ECO:0000313" key="7">
    <source>
        <dbReference type="EMBL" id="CBK23941.2"/>
    </source>
</evidence>
<dbReference type="RefSeq" id="XP_012897989.1">
    <property type="nucleotide sequence ID" value="XM_013042535.1"/>
</dbReference>
<keyword evidence="3" id="KW-0238">DNA-binding</keyword>
<dbReference type="PANTHER" id="PTHR28605">
    <property type="entry name" value="CTF8, CHROMOSOME TRANSMISSION FIDELITY FACTOR 8 HOMOLOG (S. CEREVISIAE)"/>
    <property type="match status" value="1"/>
</dbReference>
<name>D8M7A2_BLAHO</name>
<comment type="subcellular location">
    <subcellularLocation>
        <location evidence="1">Nucleus</location>
    </subcellularLocation>
</comment>
<dbReference type="InterPro" id="IPR018607">
    <property type="entry name" value="Ctf8"/>
</dbReference>
<dbReference type="GO" id="GO:0003677">
    <property type="term" value="F:DNA binding"/>
    <property type="evidence" value="ECO:0007669"/>
    <property type="project" value="UniProtKB-KW"/>
</dbReference>
<evidence type="ECO:0000256" key="3">
    <source>
        <dbReference type="ARBA" id="ARBA00023125"/>
    </source>
</evidence>
<dbReference type="GO" id="GO:0007064">
    <property type="term" value="P:mitotic sister chromatid cohesion"/>
    <property type="evidence" value="ECO:0007669"/>
    <property type="project" value="InterPro"/>
</dbReference>
<evidence type="ECO:0000256" key="6">
    <source>
        <dbReference type="ARBA" id="ARBA00038447"/>
    </source>
</evidence>
<comment type="similarity">
    <text evidence="6">Belongs to the CTF8 family.</text>
</comment>
<proteinExistence type="inferred from homology"/>
<evidence type="ECO:0000256" key="5">
    <source>
        <dbReference type="ARBA" id="ARBA00023306"/>
    </source>
</evidence>
<dbReference type="GeneID" id="24922828"/>
<evidence type="ECO:0000256" key="2">
    <source>
        <dbReference type="ARBA" id="ARBA00022705"/>
    </source>
</evidence>
<dbReference type="EMBL" id="FN668672">
    <property type="protein sequence ID" value="CBK23941.2"/>
    <property type="molecule type" value="Genomic_DNA"/>
</dbReference>
<evidence type="ECO:0000313" key="8">
    <source>
        <dbReference type="Proteomes" id="UP000008312"/>
    </source>
</evidence>
<evidence type="ECO:0000256" key="1">
    <source>
        <dbReference type="ARBA" id="ARBA00004123"/>
    </source>
</evidence>
<sequence>MICIPIRYPGSDKEKWVFVELQGTLHDIDGGPLNSRNLGTIEWINGKPALTIGNHLCEGTVVKLNKPIAILMKSGAGDSIETIQREYIVEAVITEKLLFSSRPRPLLQ</sequence>
<gene>
    <name evidence="7" type="ORF">GSBLH_T00006704001</name>
</gene>
<reference evidence="7" key="1">
    <citation type="submission" date="2010-02" db="EMBL/GenBank/DDBJ databases">
        <title>Sequencing and annotation of the Blastocystis hominis genome.</title>
        <authorList>
            <person name="Wincker P."/>
        </authorList>
    </citation>
    <scope>NUCLEOTIDE SEQUENCE</scope>
    <source>
        <strain evidence="7">Singapore isolate B</strain>
    </source>
</reference>
<dbReference type="GO" id="GO:0006260">
    <property type="term" value="P:DNA replication"/>
    <property type="evidence" value="ECO:0007669"/>
    <property type="project" value="UniProtKB-KW"/>
</dbReference>
<dbReference type="GO" id="GO:0031390">
    <property type="term" value="C:Ctf18 RFC-like complex"/>
    <property type="evidence" value="ECO:0007669"/>
    <property type="project" value="InterPro"/>
</dbReference>
<dbReference type="Pfam" id="PF09696">
    <property type="entry name" value="Ctf8"/>
    <property type="match status" value="1"/>
</dbReference>
<keyword evidence="4" id="KW-0539">Nucleus</keyword>
<dbReference type="OrthoDB" id="121932at2759"/>